<dbReference type="RefSeq" id="WP_378303057.1">
    <property type="nucleotide sequence ID" value="NZ_JBHUKS010000006.1"/>
</dbReference>
<gene>
    <name evidence="1" type="ORF">ACFSVL_10910</name>
</gene>
<dbReference type="Proteomes" id="UP001597483">
    <property type="component" value="Unassembled WGS sequence"/>
</dbReference>
<dbReference type="EMBL" id="JBHUKS010000006">
    <property type="protein sequence ID" value="MFD2467908.1"/>
    <property type="molecule type" value="Genomic_DNA"/>
</dbReference>
<organism evidence="1 2">
    <name type="scientific">Amycolatopsis silviterrae</name>
    <dbReference type="NCBI Taxonomy" id="1656914"/>
    <lineage>
        <taxon>Bacteria</taxon>
        <taxon>Bacillati</taxon>
        <taxon>Actinomycetota</taxon>
        <taxon>Actinomycetes</taxon>
        <taxon>Pseudonocardiales</taxon>
        <taxon>Pseudonocardiaceae</taxon>
        <taxon>Amycolatopsis</taxon>
    </lineage>
</organism>
<proteinExistence type="predicted"/>
<evidence type="ECO:0000313" key="1">
    <source>
        <dbReference type="EMBL" id="MFD2467908.1"/>
    </source>
</evidence>
<name>A0ABW5H3T5_9PSEU</name>
<comment type="caution">
    <text evidence="1">The sequence shown here is derived from an EMBL/GenBank/DDBJ whole genome shotgun (WGS) entry which is preliminary data.</text>
</comment>
<evidence type="ECO:0008006" key="3">
    <source>
        <dbReference type="Google" id="ProtNLM"/>
    </source>
</evidence>
<sequence>MDTPGAEDSAVREFNRFYSTVHVPEVMAYYPGMISCARYRLTEQDERGDRGPMWLARYTMDEDAAAHYRTVNSDPGFVMPFTPMPLRRRDFAVRWRFLWRSLASYGDDTGTSRGVRLIGMDPAAGARDEELTAFNAFYDKTHLREARGALQSHFVTRYELCQTFPSSAPAAPRYAAIYELDHTTVTNLPVPPVTEGPPSWQNRNTHWRLTYALIEWIDRG</sequence>
<reference evidence="2" key="1">
    <citation type="journal article" date="2019" name="Int. J. Syst. Evol. Microbiol.">
        <title>The Global Catalogue of Microorganisms (GCM) 10K type strain sequencing project: providing services to taxonomists for standard genome sequencing and annotation.</title>
        <authorList>
            <consortium name="The Broad Institute Genomics Platform"/>
            <consortium name="The Broad Institute Genome Sequencing Center for Infectious Disease"/>
            <person name="Wu L."/>
            <person name="Ma J."/>
        </authorList>
    </citation>
    <scope>NUCLEOTIDE SEQUENCE [LARGE SCALE GENOMIC DNA]</scope>
    <source>
        <strain evidence="2">CGMCC 4.7641</strain>
    </source>
</reference>
<evidence type="ECO:0000313" key="2">
    <source>
        <dbReference type="Proteomes" id="UP001597483"/>
    </source>
</evidence>
<keyword evidence="2" id="KW-1185">Reference proteome</keyword>
<protein>
    <recommendedName>
        <fullName evidence="3">EthD domain-containing protein</fullName>
    </recommendedName>
</protein>
<accession>A0ABW5H3T5</accession>